<dbReference type="Proteomes" id="UP000887564">
    <property type="component" value="Unplaced"/>
</dbReference>
<dbReference type="GO" id="GO:0042274">
    <property type="term" value="P:ribosomal small subunit biogenesis"/>
    <property type="evidence" value="ECO:0007669"/>
    <property type="project" value="InterPro"/>
</dbReference>
<accession>A0A914S397</accession>
<dbReference type="InterPro" id="IPR007307">
    <property type="entry name" value="Ltv1"/>
</dbReference>
<sequence length="121" mass="14044">MCAFISIVLPVRDRFCAEQSTVRGKKHEKGDIERKYVRYISGCIPLQLSWGWKPENVGEHIKYGIYYDDDYNYLQHLRSLNEIGCEVSIPVWELEEREQTLEEFKANGIIFGVPLGGLYSP</sequence>
<dbReference type="Pfam" id="PF04180">
    <property type="entry name" value="LTV"/>
    <property type="match status" value="1"/>
</dbReference>
<keyword evidence="1" id="KW-1185">Reference proteome</keyword>
<dbReference type="AlphaFoldDB" id="A0A914S397"/>
<evidence type="ECO:0000313" key="2">
    <source>
        <dbReference type="WBParaSite" id="PEQ_0001326501-mRNA-1"/>
    </source>
</evidence>
<name>A0A914S397_PAREQ</name>
<evidence type="ECO:0000313" key="1">
    <source>
        <dbReference type="Proteomes" id="UP000887564"/>
    </source>
</evidence>
<proteinExistence type="predicted"/>
<reference evidence="2" key="1">
    <citation type="submission" date="2022-11" db="UniProtKB">
        <authorList>
            <consortium name="WormBaseParasite"/>
        </authorList>
    </citation>
    <scope>IDENTIFICATION</scope>
</reference>
<protein>
    <submittedName>
        <fullName evidence="2">Protein LTV1 homolog</fullName>
    </submittedName>
</protein>
<dbReference type="WBParaSite" id="PEQ_0001326501-mRNA-1">
    <property type="protein sequence ID" value="PEQ_0001326501-mRNA-1"/>
    <property type="gene ID" value="PEQ_0001326501"/>
</dbReference>
<organism evidence="1 2">
    <name type="scientific">Parascaris equorum</name>
    <name type="common">Equine roundworm</name>
    <dbReference type="NCBI Taxonomy" id="6256"/>
    <lineage>
        <taxon>Eukaryota</taxon>
        <taxon>Metazoa</taxon>
        <taxon>Ecdysozoa</taxon>
        <taxon>Nematoda</taxon>
        <taxon>Chromadorea</taxon>
        <taxon>Rhabditida</taxon>
        <taxon>Spirurina</taxon>
        <taxon>Ascaridomorpha</taxon>
        <taxon>Ascaridoidea</taxon>
        <taxon>Ascarididae</taxon>
        <taxon>Parascaris</taxon>
    </lineage>
</organism>